<organism evidence="2 3">
    <name type="scientific">Enhygromyxa salina</name>
    <dbReference type="NCBI Taxonomy" id="215803"/>
    <lineage>
        <taxon>Bacteria</taxon>
        <taxon>Pseudomonadati</taxon>
        <taxon>Myxococcota</taxon>
        <taxon>Polyangia</taxon>
        <taxon>Nannocystales</taxon>
        <taxon>Nannocystaceae</taxon>
        <taxon>Enhygromyxa</taxon>
    </lineage>
</organism>
<dbReference type="EMBL" id="JMCC02000019">
    <property type="protein sequence ID" value="KIG17827.1"/>
    <property type="molecule type" value="Genomic_DNA"/>
</dbReference>
<evidence type="ECO:0000256" key="1">
    <source>
        <dbReference type="SAM" id="Phobius"/>
    </source>
</evidence>
<keyword evidence="1" id="KW-0812">Transmembrane</keyword>
<dbReference type="Proteomes" id="UP000031599">
    <property type="component" value="Unassembled WGS sequence"/>
</dbReference>
<evidence type="ECO:0000313" key="2">
    <source>
        <dbReference type="EMBL" id="KIG17827.1"/>
    </source>
</evidence>
<reference evidence="2 3" key="1">
    <citation type="submission" date="2014-12" db="EMBL/GenBank/DDBJ databases">
        <title>Genome assembly of Enhygromyxa salina DSM 15201.</title>
        <authorList>
            <person name="Sharma G."/>
            <person name="Subramanian S."/>
        </authorList>
    </citation>
    <scope>NUCLEOTIDE SEQUENCE [LARGE SCALE GENOMIC DNA]</scope>
    <source>
        <strain evidence="2 3">DSM 15201</strain>
    </source>
</reference>
<comment type="caution">
    <text evidence="2">The sequence shown here is derived from an EMBL/GenBank/DDBJ whole genome shotgun (WGS) entry which is preliminary data.</text>
</comment>
<feature type="transmembrane region" description="Helical" evidence="1">
    <location>
        <begin position="12"/>
        <end position="31"/>
    </location>
</feature>
<keyword evidence="1" id="KW-0472">Membrane</keyword>
<proteinExistence type="predicted"/>
<sequence length="39" mass="4043">MVLTMLGFGSSGWVLRVGLVIAVIGGITTAVRMPGLVNR</sequence>
<gene>
    <name evidence="2" type="ORF">DB30_02594</name>
</gene>
<name>A0A0C2DDV8_9BACT</name>
<dbReference type="AlphaFoldDB" id="A0A0C2DDV8"/>
<keyword evidence="1" id="KW-1133">Transmembrane helix</keyword>
<evidence type="ECO:0000313" key="3">
    <source>
        <dbReference type="Proteomes" id="UP000031599"/>
    </source>
</evidence>
<protein>
    <submittedName>
        <fullName evidence="2">Uncharacterized protein</fullName>
    </submittedName>
</protein>
<accession>A0A0C2DDV8</accession>